<feature type="transmembrane region" description="Helical" evidence="2">
    <location>
        <begin position="179"/>
        <end position="200"/>
    </location>
</feature>
<feature type="transmembrane region" description="Helical" evidence="2">
    <location>
        <begin position="314"/>
        <end position="335"/>
    </location>
</feature>
<sequence length="500" mass="54954">MSDLSNTAPSPASQPKPPQSAVLIPRPKPVWVVDQRDRLALLFALLVALLTVQVLLYSRYMPGLGMAVLVGVWYALRLWHGGKAAFATKESRLLLAAVVLLTLTFVLFSNVYLRLLNTLLLFCLIVVQLFEGIPGAKAWSAPAMLPRRAYLFLDGLFGRVGSVGAVLASLGKGTRQKRVLAALAGGAVGIGLLCIIFPLLRSADAVFSSLTDQIVHWLQVNLGSAFARLLLAVMLTPFLFSLLYQLRYPKADTTASEHTTSKPTLEPAMPIVLLLLLDATYVFFLGTQLAALFGGEAYVAAVGVSYAEYARSGFFQLVWVSLLNLTAVLSCIHFSRREGLGGRMVRLLAAVLVALTAVLLSSACARMTLYVTMYGLSMKRLFTYWAMAFLAVCLLCALWKIFHPTFGFFRVFFSMGLTAWLLFNYVGPDALIARYNVNAYQSGQIGWIDTDYLGTLSYDTLDYLEGIPSCDRLIREQRAQAAQEASSWQTWSLSAWRAAH</sequence>
<accession>A0A9D2BYS0</accession>
<keyword evidence="2" id="KW-0812">Transmembrane</keyword>
<dbReference type="InterPro" id="IPR025291">
    <property type="entry name" value="DUF4153"/>
</dbReference>
<gene>
    <name evidence="3" type="ORF">H9841_06710</name>
</gene>
<feature type="transmembrane region" description="Helical" evidence="2">
    <location>
        <begin position="347"/>
        <end position="369"/>
    </location>
</feature>
<dbReference type="Pfam" id="PF13687">
    <property type="entry name" value="DUF4153"/>
    <property type="match status" value="1"/>
</dbReference>
<feature type="transmembrane region" description="Helical" evidence="2">
    <location>
        <begin position="225"/>
        <end position="244"/>
    </location>
</feature>
<feature type="transmembrane region" description="Helical" evidence="2">
    <location>
        <begin position="265"/>
        <end position="284"/>
    </location>
</feature>
<feature type="transmembrane region" description="Helical" evidence="2">
    <location>
        <begin position="119"/>
        <end position="139"/>
    </location>
</feature>
<keyword evidence="2" id="KW-1133">Transmembrane helix</keyword>
<feature type="transmembrane region" description="Helical" evidence="2">
    <location>
        <begin position="408"/>
        <end position="426"/>
    </location>
</feature>
<dbReference type="EMBL" id="DXDX01000124">
    <property type="protein sequence ID" value="HIY21572.1"/>
    <property type="molecule type" value="Genomic_DNA"/>
</dbReference>
<comment type="caution">
    <text evidence="3">The sequence shown here is derived from an EMBL/GenBank/DDBJ whole genome shotgun (WGS) entry which is preliminary data.</text>
</comment>
<protein>
    <submittedName>
        <fullName evidence="3">DUF4173 domain-containing protein</fullName>
    </submittedName>
</protein>
<dbReference type="Proteomes" id="UP000823868">
    <property type="component" value="Unassembled WGS sequence"/>
</dbReference>
<name>A0A9D2BYS0_9FIRM</name>
<reference evidence="3" key="1">
    <citation type="journal article" date="2021" name="PeerJ">
        <title>Extensive microbial diversity within the chicken gut microbiome revealed by metagenomics and culture.</title>
        <authorList>
            <person name="Gilroy R."/>
            <person name="Ravi A."/>
            <person name="Getino M."/>
            <person name="Pursley I."/>
            <person name="Horton D.L."/>
            <person name="Alikhan N.F."/>
            <person name="Baker D."/>
            <person name="Gharbi K."/>
            <person name="Hall N."/>
            <person name="Watson M."/>
            <person name="Adriaenssens E.M."/>
            <person name="Foster-Nyarko E."/>
            <person name="Jarju S."/>
            <person name="Secka A."/>
            <person name="Antonio M."/>
            <person name="Oren A."/>
            <person name="Chaudhuri R.R."/>
            <person name="La Ragione R."/>
            <person name="Hildebrand F."/>
            <person name="Pallen M.J."/>
        </authorList>
    </citation>
    <scope>NUCLEOTIDE SEQUENCE</scope>
    <source>
        <strain evidence="3">ChiBcec16_6824</strain>
    </source>
</reference>
<organism evidence="3 4">
    <name type="scientific">Candidatus Flavonifractor merdigallinarum</name>
    <dbReference type="NCBI Taxonomy" id="2838589"/>
    <lineage>
        <taxon>Bacteria</taxon>
        <taxon>Bacillati</taxon>
        <taxon>Bacillota</taxon>
        <taxon>Clostridia</taxon>
        <taxon>Eubacteriales</taxon>
        <taxon>Oscillospiraceae</taxon>
        <taxon>Flavonifractor</taxon>
    </lineage>
</organism>
<feature type="region of interest" description="Disordered" evidence="1">
    <location>
        <begin position="1"/>
        <end position="21"/>
    </location>
</feature>
<evidence type="ECO:0000313" key="4">
    <source>
        <dbReference type="Proteomes" id="UP000823868"/>
    </source>
</evidence>
<feature type="transmembrane region" description="Helical" evidence="2">
    <location>
        <begin position="93"/>
        <end position="113"/>
    </location>
</feature>
<feature type="transmembrane region" description="Helical" evidence="2">
    <location>
        <begin position="39"/>
        <end position="57"/>
    </location>
</feature>
<evidence type="ECO:0000256" key="1">
    <source>
        <dbReference type="SAM" id="MobiDB-lite"/>
    </source>
</evidence>
<evidence type="ECO:0000313" key="3">
    <source>
        <dbReference type="EMBL" id="HIY21572.1"/>
    </source>
</evidence>
<keyword evidence="2" id="KW-0472">Membrane</keyword>
<proteinExistence type="predicted"/>
<feature type="transmembrane region" description="Helical" evidence="2">
    <location>
        <begin position="381"/>
        <end position="402"/>
    </location>
</feature>
<reference evidence="3" key="2">
    <citation type="submission" date="2021-04" db="EMBL/GenBank/DDBJ databases">
        <authorList>
            <person name="Gilroy R."/>
        </authorList>
    </citation>
    <scope>NUCLEOTIDE SEQUENCE</scope>
    <source>
        <strain evidence="3">ChiBcec16_6824</strain>
    </source>
</reference>
<feature type="transmembrane region" description="Helical" evidence="2">
    <location>
        <begin position="63"/>
        <end position="81"/>
    </location>
</feature>
<dbReference type="AlphaFoldDB" id="A0A9D2BYS0"/>
<evidence type="ECO:0000256" key="2">
    <source>
        <dbReference type="SAM" id="Phobius"/>
    </source>
</evidence>